<feature type="coiled-coil region" evidence="4">
    <location>
        <begin position="1242"/>
        <end position="1324"/>
    </location>
</feature>
<feature type="repeat" description="WD" evidence="3">
    <location>
        <begin position="142"/>
        <end position="174"/>
    </location>
</feature>
<dbReference type="Pfam" id="PF00400">
    <property type="entry name" value="WD40"/>
    <property type="match status" value="15"/>
</dbReference>
<evidence type="ECO:0000256" key="3">
    <source>
        <dbReference type="PROSITE-ProRule" id="PRU00221"/>
    </source>
</evidence>
<evidence type="ECO:0000256" key="5">
    <source>
        <dbReference type="SAM" id="Phobius"/>
    </source>
</evidence>
<evidence type="ECO:0000256" key="2">
    <source>
        <dbReference type="ARBA" id="ARBA00022737"/>
    </source>
</evidence>
<feature type="repeat" description="WD" evidence="3">
    <location>
        <begin position="686"/>
        <end position="720"/>
    </location>
</feature>
<feature type="repeat" description="WD" evidence="3">
    <location>
        <begin position="268"/>
        <end position="309"/>
    </location>
</feature>
<evidence type="ECO:0008006" key="8">
    <source>
        <dbReference type="Google" id="ProtNLM"/>
    </source>
</evidence>
<proteinExistence type="predicted"/>
<keyword evidence="2" id="KW-0677">Repeat</keyword>
<dbReference type="InterPro" id="IPR050995">
    <property type="entry name" value="WD-F-box_domain-protein"/>
</dbReference>
<reference evidence="6" key="1">
    <citation type="submission" date="2021-09" db="EMBL/GenBank/DDBJ databases">
        <authorList>
            <consortium name="AG Swart"/>
            <person name="Singh M."/>
            <person name="Singh A."/>
            <person name="Seah K."/>
            <person name="Emmerich C."/>
        </authorList>
    </citation>
    <scope>NUCLEOTIDE SEQUENCE</scope>
    <source>
        <strain evidence="6">ATCC30299</strain>
    </source>
</reference>
<dbReference type="InterPro" id="IPR020472">
    <property type="entry name" value="WD40_PAC1"/>
</dbReference>
<dbReference type="EMBL" id="CAJZBQ010000051">
    <property type="protein sequence ID" value="CAG9330653.1"/>
    <property type="molecule type" value="Genomic_DNA"/>
</dbReference>
<dbReference type="Proteomes" id="UP001162131">
    <property type="component" value="Unassembled WGS sequence"/>
</dbReference>
<keyword evidence="5" id="KW-0812">Transmembrane</keyword>
<dbReference type="PROSITE" id="PS00678">
    <property type="entry name" value="WD_REPEATS_1"/>
    <property type="match status" value="3"/>
</dbReference>
<feature type="repeat" description="WD" evidence="3">
    <location>
        <begin position="518"/>
        <end position="559"/>
    </location>
</feature>
<accession>A0AAU9K174</accession>
<feature type="repeat" description="WD" evidence="3">
    <location>
        <begin position="310"/>
        <end position="351"/>
    </location>
</feature>
<dbReference type="SUPFAM" id="SSF50978">
    <property type="entry name" value="WD40 repeat-like"/>
    <property type="match status" value="2"/>
</dbReference>
<evidence type="ECO:0000313" key="7">
    <source>
        <dbReference type="Proteomes" id="UP001162131"/>
    </source>
</evidence>
<feature type="repeat" description="WD" evidence="3">
    <location>
        <begin position="392"/>
        <end position="433"/>
    </location>
</feature>
<feature type="transmembrane region" description="Helical" evidence="5">
    <location>
        <begin position="1044"/>
        <end position="1064"/>
    </location>
</feature>
<feature type="repeat" description="WD" evidence="3">
    <location>
        <begin position="434"/>
        <end position="475"/>
    </location>
</feature>
<dbReference type="Gene3D" id="2.130.10.10">
    <property type="entry name" value="YVTN repeat-like/Quinoprotein amine dehydrogenase"/>
    <property type="match status" value="5"/>
</dbReference>
<organism evidence="6 7">
    <name type="scientific">Blepharisma stoltei</name>
    <dbReference type="NCBI Taxonomy" id="1481888"/>
    <lineage>
        <taxon>Eukaryota</taxon>
        <taxon>Sar</taxon>
        <taxon>Alveolata</taxon>
        <taxon>Ciliophora</taxon>
        <taxon>Postciliodesmatophora</taxon>
        <taxon>Heterotrichea</taxon>
        <taxon>Heterotrichida</taxon>
        <taxon>Blepharismidae</taxon>
        <taxon>Blepharisma</taxon>
    </lineage>
</organism>
<evidence type="ECO:0000256" key="4">
    <source>
        <dbReference type="SAM" id="Coils"/>
    </source>
</evidence>
<dbReference type="InterPro" id="IPR001680">
    <property type="entry name" value="WD40_rpt"/>
</dbReference>
<evidence type="ECO:0000313" key="6">
    <source>
        <dbReference type="EMBL" id="CAG9330653.1"/>
    </source>
</evidence>
<feature type="transmembrane region" description="Helical" evidence="5">
    <location>
        <begin position="1133"/>
        <end position="1155"/>
    </location>
</feature>
<dbReference type="PRINTS" id="PR00320">
    <property type="entry name" value="GPROTEINBRPT"/>
</dbReference>
<dbReference type="PROSITE" id="PS50294">
    <property type="entry name" value="WD_REPEATS_REGION"/>
    <property type="match status" value="14"/>
</dbReference>
<evidence type="ECO:0000256" key="1">
    <source>
        <dbReference type="ARBA" id="ARBA00022574"/>
    </source>
</evidence>
<feature type="transmembrane region" description="Helical" evidence="5">
    <location>
        <begin position="961"/>
        <end position="982"/>
    </location>
</feature>
<gene>
    <name evidence="6" type="ORF">BSTOLATCC_MIC51234</name>
</gene>
<keyword evidence="7" id="KW-1185">Reference proteome</keyword>
<protein>
    <recommendedName>
        <fullName evidence="8">Ion transport domain-containing protein</fullName>
    </recommendedName>
</protein>
<feature type="transmembrane region" description="Helical" evidence="5">
    <location>
        <begin position="1085"/>
        <end position="1105"/>
    </location>
</feature>
<dbReference type="PROSITE" id="PS50082">
    <property type="entry name" value="WD_REPEATS_2"/>
    <property type="match status" value="14"/>
</dbReference>
<dbReference type="PANTHER" id="PTHR14604">
    <property type="entry name" value="WD40 REPEAT PF20"/>
    <property type="match status" value="1"/>
</dbReference>
<dbReference type="InterPro" id="IPR036322">
    <property type="entry name" value="WD40_repeat_dom_sf"/>
</dbReference>
<name>A0AAU9K174_9CILI</name>
<feature type="repeat" description="WD" evidence="3">
    <location>
        <begin position="226"/>
        <end position="267"/>
    </location>
</feature>
<sequence length="1341" mass="154531">MSLLTTPLLEKRQNFLTPQRASTMPFLFRQKAFLIKDPKPEIHPIFTLKGVLLSLPDYNTPIILNDSIRCATSNSRLLFLGREDGKIKAYNIDNKWEFLLEGHQNRVNCMQLTSDNQCLVTGSDDYTVKIWNLANQSLIVTLNGHSGEVLCVKITDDRKFIISSSFDRTIRIWKFGDWKNEIILRGHLNAVNCLELMKDTSNIVSGSWDGTLKVWSIKSKSLIATLSGHTDYINCVKITEDSKTIVSGSYDCTIRLWSTENWKEFSILEGHTHGVLRICLTQDNKFIISSSDDCTVRIWDIKTEKEISILQGHSNSVHCLSLSIDEKYIITGSWDNSIAIWSLTEHKLLSIFRGHSDSITCLLVDDHYIVSGSRDGTTQILLVEERHHISVLEGHREPVICFSIFEGNRYIVSGSWDNTLKIWDIIDGEEIHTLEGHLREVTCVELTKDGKYIVSGSLDKTIRVWNTSDYKLVALLEGHTHWIECLKITNDSSLIVSGSDDYSVRVWSIDTKSQVSILKGHSDIVNCLEIIDEKRIIVSASADKTIILWSLKDFCEIYTLTGHTQSIGAIQISHKGEFIVSGSRDNSVRIWSVEDFLEIAELDGHSDSVNCVRISSNDEFLASGSYDCTLRLWSLKEKKEIAVLEGHTKSVTCLEIAHDSKYILSGSHDKTIRLWSVAERNLVAILEGHSNKINCLQLTTNSKYAISGSRDRNLRVYDISQFTPSIYEYQELLLSGSHDPFSHFYFVQSLLDSNPKNISQLSLVTIFPLRINILHYYCFFDQIDNLKLALKINTPIFRDNNNKSPLSYAIIKKSRRCIDEILKYISEISDQKLLSECIHSIRDDIPSMLKLESPYILPFFKAIFKPGGKDLVEFAVPNAVLPIIYLSPVLRLYKNEFINEDWESGRELSLVQFWVSPLSWNLTMGSNESLKLLKAINECPSLEIFQAPWIQSIIKMKWDKLWFAILGNSCLYWMNLLLIILYLFYPYYIIPFLFIVVNELLLLYEVFQMYSNWSDYIYDVWNYIDIFRLALCFAWGAVDFWDVNFVPLTFLAVLVNFFRGLVYFRVFNMTRYYVRLIFIAGKESIAFLIIFLYSTLAFGVVYAATDPEMSLSDVWSQSYELNMGNFDNSGFSFFQYSCFTFASLINVVLMLNLLISTLGESFQKFKAIAMELDAKEMLQDVIEFESMMFWKRNEGERMYMQKCDHFQNISAESKLGSLSNKIDKLKHIVKQNEKLLRERFGLEESKILKTKLESKVNEMKQSIAELDKKNEKTLREIGLDIKDIQFGLEEKASQYKEREGDERISSLERRIEKIEEKIDKFDGTKVDKILKILEEMTKRSR</sequence>
<comment type="caution">
    <text evidence="6">The sequence shown here is derived from an EMBL/GenBank/DDBJ whole genome shotgun (WGS) entry which is preliminary data.</text>
</comment>
<dbReference type="InterPro" id="IPR015943">
    <property type="entry name" value="WD40/YVTN_repeat-like_dom_sf"/>
</dbReference>
<feature type="repeat" description="WD" evidence="3">
    <location>
        <begin position="184"/>
        <end position="225"/>
    </location>
</feature>
<feature type="repeat" description="WD" evidence="3">
    <location>
        <begin position="476"/>
        <end position="517"/>
    </location>
</feature>
<dbReference type="CDD" id="cd00200">
    <property type="entry name" value="WD40"/>
    <property type="match status" value="2"/>
</dbReference>
<keyword evidence="5" id="KW-0472">Membrane</keyword>
<dbReference type="SMART" id="SM00320">
    <property type="entry name" value="WD40"/>
    <property type="match status" value="15"/>
</dbReference>
<keyword evidence="4" id="KW-0175">Coiled coil</keyword>
<dbReference type="InterPro" id="IPR019775">
    <property type="entry name" value="WD40_repeat_CS"/>
</dbReference>
<feature type="repeat" description="WD" evidence="3">
    <location>
        <begin position="560"/>
        <end position="594"/>
    </location>
</feature>
<feature type="repeat" description="WD" evidence="3">
    <location>
        <begin position="100"/>
        <end position="141"/>
    </location>
</feature>
<feature type="repeat" description="WD" evidence="3">
    <location>
        <begin position="644"/>
        <end position="685"/>
    </location>
</feature>
<feature type="repeat" description="WD" evidence="3">
    <location>
        <begin position="602"/>
        <end position="643"/>
    </location>
</feature>
<dbReference type="PANTHER" id="PTHR14604:SF4">
    <property type="entry name" value="F-BOX DOMAIN-CONTAINING PROTEIN"/>
    <property type="match status" value="1"/>
</dbReference>
<feature type="transmembrane region" description="Helical" evidence="5">
    <location>
        <begin position="988"/>
        <end position="1007"/>
    </location>
</feature>
<keyword evidence="5" id="KW-1133">Transmembrane helix</keyword>
<keyword evidence="1 3" id="KW-0853">WD repeat</keyword>